<evidence type="ECO:0000256" key="1">
    <source>
        <dbReference type="ARBA" id="ARBA00022729"/>
    </source>
</evidence>
<keyword evidence="1" id="KW-0732">Signal</keyword>
<dbReference type="OrthoDB" id="8863471at2"/>
<protein>
    <submittedName>
        <fullName evidence="9">Uncharacterized protein</fullName>
    </submittedName>
</protein>
<feature type="domain" description="Bacterial Ig-like" evidence="7">
    <location>
        <begin position="845"/>
        <end position="941"/>
    </location>
</feature>
<feature type="domain" description="Bacterial Ig-like" evidence="7">
    <location>
        <begin position="1850"/>
        <end position="1945"/>
    </location>
</feature>
<organism evidence="9 10">
    <name type="scientific">Limnohabitans planktonicus II-D5</name>
    <dbReference type="NCBI Taxonomy" id="1293045"/>
    <lineage>
        <taxon>Bacteria</taxon>
        <taxon>Pseudomonadati</taxon>
        <taxon>Pseudomonadota</taxon>
        <taxon>Betaproteobacteria</taxon>
        <taxon>Burkholderiales</taxon>
        <taxon>Comamonadaceae</taxon>
        <taxon>Limnohabitans</taxon>
    </lineage>
</organism>
<feature type="region of interest" description="Disordered" evidence="5">
    <location>
        <begin position="2557"/>
        <end position="2593"/>
    </location>
</feature>
<feature type="domain" description="Bacterial Ig-like" evidence="7">
    <location>
        <begin position="1346"/>
        <end position="1442"/>
    </location>
</feature>
<feature type="compositionally biased region" description="Pro residues" evidence="5">
    <location>
        <begin position="427"/>
        <end position="441"/>
    </location>
</feature>
<dbReference type="SUPFAM" id="SSF51120">
    <property type="entry name" value="beta-Roll"/>
    <property type="match status" value="1"/>
</dbReference>
<dbReference type="InterPro" id="IPR011049">
    <property type="entry name" value="Serralysin-like_metalloprot_C"/>
</dbReference>
<dbReference type="InterPro" id="IPR013783">
    <property type="entry name" value="Ig-like_fold"/>
</dbReference>
<dbReference type="STRING" id="1293045.H663_12080"/>
<dbReference type="NCBIfam" id="TIGR01965">
    <property type="entry name" value="VCBS_repeat"/>
    <property type="match status" value="1"/>
</dbReference>
<dbReference type="RefSeq" id="WP_116695885.1">
    <property type="nucleotide sequence ID" value="NZ_LFYT02000017.1"/>
</dbReference>
<feature type="domain" description="Bacterial Ig-like" evidence="7">
    <location>
        <begin position="1550"/>
        <end position="1645"/>
    </location>
</feature>
<feature type="region of interest" description="Disordered" evidence="5">
    <location>
        <begin position="845"/>
        <end position="873"/>
    </location>
</feature>
<feature type="domain" description="Bacterial Ig-like" evidence="7">
    <location>
        <begin position="1949"/>
        <end position="2045"/>
    </location>
</feature>
<feature type="domain" description="Bacterial Ig-like" evidence="8">
    <location>
        <begin position="537"/>
        <end position="633"/>
    </location>
</feature>
<feature type="domain" description="Bacterial Ig-like" evidence="7">
    <location>
        <begin position="746"/>
        <end position="840"/>
    </location>
</feature>
<dbReference type="InterPro" id="IPR010221">
    <property type="entry name" value="VCBS_dom"/>
</dbReference>
<dbReference type="InterPro" id="IPR044016">
    <property type="entry name" value="Big_13"/>
</dbReference>
<dbReference type="GO" id="GO:0016787">
    <property type="term" value="F:hydrolase activity"/>
    <property type="evidence" value="ECO:0007669"/>
    <property type="project" value="UniProtKB-KW"/>
</dbReference>
<feature type="domain" description="Bacterial Ig-like" evidence="7">
    <location>
        <begin position="2256"/>
        <end position="2350"/>
    </location>
</feature>
<dbReference type="Gene3D" id="2.130.10.130">
    <property type="entry name" value="Integrin alpha, N-terminal"/>
    <property type="match status" value="8"/>
</dbReference>
<dbReference type="InterPro" id="IPR044048">
    <property type="entry name" value="Big_12"/>
</dbReference>
<feature type="region of interest" description="Disordered" evidence="5">
    <location>
        <begin position="1045"/>
        <end position="1077"/>
    </location>
</feature>
<dbReference type="Pfam" id="PF19078">
    <property type="entry name" value="Big_12"/>
    <property type="match status" value="4"/>
</dbReference>
<dbReference type="Pfam" id="PF19077">
    <property type="entry name" value="Big_13"/>
    <property type="match status" value="20"/>
</dbReference>
<dbReference type="GO" id="GO:0005509">
    <property type="term" value="F:calcium ion binding"/>
    <property type="evidence" value="ECO:0007669"/>
    <property type="project" value="InterPro"/>
</dbReference>
<feature type="domain" description="Bacterial Ig-like" evidence="7">
    <location>
        <begin position="2053"/>
        <end position="2147"/>
    </location>
</feature>
<dbReference type="Pfam" id="PF00353">
    <property type="entry name" value="HemolysinCabind"/>
    <property type="match status" value="2"/>
</dbReference>
<feature type="domain" description="Bacterial Ig-like" evidence="7">
    <location>
        <begin position="646"/>
        <end position="741"/>
    </location>
</feature>
<evidence type="ECO:0000256" key="4">
    <source>
        <dbReference type="ARBA" id="ARBA00023180"/>
    </source>
</evidence>
<dbReference type="PANTHER" id="PTHR23221:SF7">
    <property type="entry name" value="PHOSPHATIDYLINOSITOL-GLYCAN-SPECIFIC PHOSPHOLIPASE D"/>
    <property type="match status" value="1"/>
</dbReference>
<feature type="domain" description="Bacterial Ig" evidence="6">
    <location>
        <begin position="247"/>
        <end position="316"/>
    </location>
</feature>
<feature type="region of interest" description="Disordered" evidence="5">
    <location>
        <begin position="424"/>
        <end position="444"/>
    </location>
</feature>
<feature type="domain" description="Bacterial Ig-like" evidence="7">
    <location>
        <begin position="1447"/>
        <end position="1542"/>
    </location>
</feature>
<evidence type="ECO:0000313" key="9">
    <source>
        <dbReference type="EMBL" id="PVE42209.1"/>
    </source>
</evidence>
<dbReference type="SUPFAM" id="SSF69318">
    <property type="entry name" value="Integrin alpha N-terminal domain"/>
    <property type="match status" value="4"/>
</dbReference>
<evidence type="ECO:0000313" key="10">
    <source>
        <dbReference type="Proteomes" id="UP000037507"/>
    </source>
</evidence>
<feature type="compositionally biased region" description="Polar residues" evidence="5">
    <location>
        <begin position="845"/>
        <end position="857"/>
    </location>
</feature>
<reference evidence="9" key="1">
    <citation type="submission" date="2017-04" db="EMBL/GenBank/DDBJ databases">
        <title>Unexpected and diverse lifestyles within the genus Limnohabitans.</title>
        <authorList>
            <person name="Kasalicky V."/>
            <person name="Mehrshad M."/>
            <person name="Andrei S.-A."/>
            <person name="Salcher M."/>
            <person name="Kratochvilova H."/>
            <person name="Simek K."/>
            <person name="Ghai R."/>
        </authorList>
    </citation>
    <scope>NUCLEOTIDE SEQUENCE [LARGE SCALE GENOMIC DNA]</scope>
    <source>
        <strain evidence="9">II-D5</strain>
    </source>
</reference>
<feature type="compositionally biased region" description="Low complexity" evidence="5">
    <location>
        <begin position="2362"/>
        <end position="2387"/>
    </location>
</feature>
<dbReference type="InterPro" id="IPR028994">
    <property type="entry name" value="Integrin_alpha_N"/>
</dbReference>
<dbReference type="EMBL" id="LFYT02000017">
    <property type="protein sequence ID" value="PVE42209.1"/>
    <property type="molecule type" value="Genomic_DNA"/>
</dbReference>
<feature type="region of interest" description="Disordered" evidence="5">
    <location>
        <begin position="2313"/>
        <end position="2340"/>
    </location>
</feature>
<dbReference type="Pfam" id="PF01839">
    <property type="entry name" value="FG-GAP"/>
    <property type="match status" value="10"/>
</dbReference>
<evidence type="ECO:0000259" key="6">
    <source>
        <dbReference type="Pfam" id="PF17936"/>
    </source>
</evidence>
<feature type="domain" description="Bacterial Ig-like" evidence="7">
    <location>
        <begin position="2559"/>
        <end position="2652"/>
    </location>
</feature>
<sequence>MNGLTSPSIAITSDKARLSVSETALLTFMLSEPSSQFGAEDVTVIGGSMSQFVQSATDLRVYTAIFTPAPQALSAAVFVASQSFSNAAGMLNQDGGESDNVVSMAITPQLDTAPPSIAISTPKTTLTPGEAVTVTFTLSENSIDFTAADITALGGSLSNLTGSGKVYTATFTPTAGARSAMLFVDSNRFTNASGQVNVDGADGNNVATFSINAAPVTPPPSPAVPVAPVVNLDASSDSGVLGDKLTSDSTPALSGTGTTGDLITVKNAAGTVIGTTTVAANGSWRITPTAALPEGLNTLSVTASNTTGQTSASVSLPLTIDSANPTVTISTPKTVLAAGEAVTVSFTLLDNSSDFTLADVTALGGSMSNLVGSGKAYTATFTPTAGARSAMLFVDSDRFSDAAGNFNKDGADGNNVASFSINAAPVTPTPPPPPPPTPAAPLAPVVSLDASSDSGVLGDKLTSDSTPTLSGTGTAGDLITVKNAAGTVIGTTTVAANGSWRITPTAALPEGLNTLSVTASNTTGQTSASVSLPLTIDSANPTVTISTPKTVLAAGEAVTVSFTLSDNSSDFTLADVTALGGSMSNLTGSGKAYTATFTPTAGARSAMLFVDSDRFSDAAGNFNKDGADTNNVASFSIQPVAMAPSAPLAALLASSDSGILGDKLTDDSTPTISGTGAAGDVISVKNAAGTVIGTATVAANGAWSITPASALPTGLNALSVTATNTAGLTSPATPLALTIDNTASAAPLANLDAASDSGVLGDKITNDTTPTIIGTGTAGEVITLKNAAGAVIGTATVAANGTWSITPATALPSGVNTLSVNSTDAAGNTSAATPLVISIDSTASSTPAANLDASSDSGVLGDKLTNDTTPTISGTGTAGEVITLKDASGAVIGTATVAANGTWNITPATALPFGVNTLSVTSTDAAGNTSAATPLVVTIDNVASAAPVANLDGSSDSGVLGDKLTNDNTPAISGTGTAGEVITLKNAAGAVIGTATVGANGTWSITPATALLSGANTLSVTSTDAAGNTSAATPLVISIDSTASSTPAANLDASSDSGVLGDKLTNDTTPTLSGTGTAGEVITLKDASGAVIGTATVAANGTWNITPATALPFGVNTLSVTSTDAAGNTSAATPLVVTIDNVASAAPVANLDGSSDSGVLGDKLTSDTTPTISGTGSAGEVITLKDAANAVIGTATVATNGTWSIAPVTALPAGVNTLSVTSTDAAGNISAPTPLVITIDTTASAAPVANLDAASDSGVLGDKLTNDTTPTISGTGTAGEVITLKDAANAVIGTATVATNGTWSITPTTALPSGANTLSVTTTDAAGNISAPTPLVINIDSTASAAPVANLDASSDSGVLGDKLTNNTTPTISGTGTAGEVITLKDAANSLIGTATVAANGTWSVTPTNTTLHAGVNTLSVTTTDSAGNTSPATPLVVTIDNTASAAPVANLDAASDSGVLGDKLTNDTTPTISGTGTAGELITVKDNTGAVIGTATVAANGTWSITPTTSLPTGANSLSVTTTDAAGNTSPATPLVITVDTSSPAAPTAPQANLDVSSDSGLIGDKLTNDTTPTISGTGTVGETITIKDAAGVVIGTATVAASGTWNITPTTALPSGTNSLSVTATNASGQTSSATPLVITIDNTASAPPFANLDTSSDSGVLGDKLTNDTTPTISGTGNAGEVITIKDASGVVIGTATVAANGIWSVTPTTALPTGANTLSVTSTDAAGNTSPAVPLVISIDNTASAAPVGNLDASSDSGALGDKITNDTTPTISGTGIAGEVITVKDASGAVIGTDTVAANGTWSVTPTTALPTGANTLSVTSTDAAGNTSPAAPLVISIDTTASAAPVANLDASSDSGVLGDKLTNDTTPTLSGTGTAGEVITLKDASGAVIGTATVAANGTWSVTPTTALPTGVNTFSVTSTDAAGNTSPAAPLVISIDTTTSAAPVANLDVSSDSGVLGDQLTNDTTPTISGTGSAGEVITVKDAANAVIGTATVAADGSWSMTATTALPTGGNTFSVTSTDAAGNTSAATPLTITIDTSTPAAPTAPPANLDVSSDSGTLGDKLTNDTTPTISGTGTPGEVITIKDAANAVIGTATVAANGTWSITPTTPLPSGPNTLSVTATNASNQTSPATPLVVTIDITASAAPTATLDPSSDSGTQGDSTTDDTTPTLSGTGTAGEVITVKDASNAVIGTATVAADGSWNVTPTTALPTGANTFSVTSTDAAGNTSAATPLTVTIDASTPAAPTAPPANLDVSSDSGTQGDKLTNDTTPTLSGTGTAGETITIKDAANTVLGTTTVAANGTWSITPTTPLPSGPNTLSVTATNASNQTSPATPLVVTIDITASAAPTATLDPSSDSGTQGDSTTDDTTPTISGTGTAGEVITIKDASNAVIGTATVATDGSWNVTPTTALPTGANTFSVTSTDAAGNTSVARPLTVTIDTSTPATPSAPPANLDVSSDSGTQGDKLTNDTTPTISGTGTAGEVITIKDAASAVIGTATVASDGSWSITPTTALPSGANPLSVTATNASNQTSPATPLVITIDNTASAAPTGTLDPSSDSGTQGDSTTDDTTPTISGTGTAGEVITVKDTSNAVIGTATVAGDGSWSVTPTTALPTGAQTFSVTSTDAASNTSAATPLTVTITSPVLGNASISGTATGAATEDAGVNSVGGSLTVTDPDAGDNVLQTPASLAGVYGTFTLNTATGAWTYTLDNSRAATQALAAQATVTDKLTVTSKDGTASQDISVLITGTDDAPVLSIPSPGPAGTAKSPANNTILVASNSNVSGLWTPIVDMYGTLNGLGDYKAPYYAYGGTTPMVVRDDNNIAGTTNTRLDQGDILAADFQGYNGVVYGVAVGLRKLQADGLGAATLRVDIQKPDGTIISGVTTASSTRQGGSGGWDNGGYYLGSTIGNFTADQTGTYKMLIVGTSTAPVRLNFPEAKVINAAGEVIVNPVHLNYTEGQGMAAINTAVTVADVDDTSAVSAKVAITAGFAAAEDVLGFVNDGQTMGNITASLSPGVVRLSSAGGTATLAQWQAALRAVQYSNTSDKPSTATRTVQYTLNDGTLDSAVATSLIGVTPVKDAPVLTDTTLSLAMVAADAPAPTGAVGTLVSSLMGGVSLPDGTSTLKGMAITGVDTSQGTLYFSTNGGTTWTAVSSVSDTNALLLKSDADNRLYFQPAAGVSNSIASAVTFRAWDQRVGAEGSYVDVSVNGGTSSYSSATDVLLQKLPVGVNLSDVAQGSGGFVIHGESASDRSGFALSNAGDVNGDGYDDILVGAFGFDINGVTSVGRTYMVYGKTGSSQIDLSAVAAGVGGFAIDGFAVNDAVGSSVSAAGDVNHDGLADLVMISNNGNATPTGNNQGRAHVVFGSTSGATMHANALTASTGFSINGVTDFPSVGLHAVSAAGDVNGDGLQDFVVGTFTADVGSMSDAGKAYVVFGRTNNSTDVELSAVAAGSGGFMVQGQSATDLLGSSVSNAGDFNGDGLSDLIVGSPMANGKGASYVVLGKTGGQALSVSALGSQGFVIFGECAGDQAARVSSAGDVNGDGLADLIVGARASDLSNGSNAGRSYVVFGRTGATTNVQLSAIAAGSGGFVINGHCAGDLAGSVGYAGDVNGDGLADLLVGASAADPAAGTDAGRAYVVYGKTSTSAVQLSSLALGDGGFFINGQSAGDKAGTVSLGGDINGDGFADVLVSADSAATTGGTLAGKSYVVWGGSRFMDTLDLRGQLAADTLTGSAASDTFVAGDGADVLIGNGGADVMYGGKGNDTFVLNASNVQALHNPMGQGGNDQQLARVDGGTGYDTLQLSGGAALNLGAVSHADAASPDVASRIEGAERFDLASDAASNTLGLSASDVAELASFNSIRTGSASADGKTWVNVSGTALGSVTPYHQLVVTGDAKDALNLQTGQGSWANVGMVYDGLHDHLVYQNEALRAQVIVRLGVAVYGADTVANPANAAPVLADRILNLDTLGDVPLDPAGEVGNLVSQFMGAVSDANGAATLQGMAITGVDTSRGSLYYSTNGGLSWAQVSAVSDHMALLLGAGSNNRIYFKPNAGVTDNINSAVSFRAWDQTLGTEGVYVDVLAGAGLTATSAFSSTTEQIAQNFVPKVNLAAVAQGFGGFVIHGQCAGDVSGFSVANAGDVNGDGYDDLLVGAPYADTSVSNSGRAFVVFGKSGTSAINLSGLAAASEGFVLEGFGTTFSTASVAGAGDVNGDGLADLIAGAHNEEGTHGRTYIVYGKTSSDTVLASAVNAGSGGYTIIGFTSSGQLFSAGALSAAGDVNGDGLADFLIGAARGLSVPSGKTYVVFGTADMAKVQLTAVQAGSGGFAINGQSSGDLTGYSVSNAGDVNGDGLADVILGIYNSDPAAGTDAGRSFVVFGKTGTSAVNLTAVQAGSGGFVIQGQCANDLSGFSVSQAGDVNGDGLGDVMVFAPQADPAARANAGRTYVVYGKTDGQVIQLSTITAGVGGYVINGQSAGDGVYLTTETQVPQRTRVSYAGDINGDGLADLIMGSQLADPATGADAGRSYLVYGQTTNTPIELSDVADGIGGFVINGQSAGDHAGIVSMAGDINGDGFDDLLVGARTADTAAGADAGKTYVIFGGSQWGSQVDLLGDATANTLTGNAFSETFVAGDGHDSLIGNGGADVMFGGKGDDSFVLNASNVSALQSPLGASGNVGQLARVIGGTGFDTLALSAGASLNLQSVSNADGASPDGLSRIESIERIDLASDSAANTLGLSAQDVVDMVGFNNIHTGTPSADGKTWTNVSGNALADSTRYHQLVVDGHATDVLNLQLGTGLWVNAGTVNDGARDYTVYQNEGMRSQVIVRTGLTVNNLDSVAPVVLDMNRDGILSYSQVQMDVDGDDLQDQTAWAAPQDGVLVWDKLADAMVHDHSQFAFAQYAGLLGTPGVTDLQGLAAAFDSNGDGVLSQQDSRFTQMAVWQDANHNGQSDSGEVRHLLDLGIVSLQLHSDGVLRSPAAGVQEAGRTHATWLDGSQLLVADAAFAFSSGGSSDSDSALQWRDVLASANSPQDMRSGALQGASLLDAHQQLLIDQAQLMAH</sequence>
<feature type="region of interest" description="Disordered" evidence="5">
    <location>
        <begin position="2154"/>
        <end position="2184"/>
    </location>
</feature>
<dbReference type="NCBIfam" id="NF033510">
    <property type="entry name" value="Ca_tandemer"/>
    <property type="match status" value="22"/>
</dbReference>
<evidence type="ECO:0000259" key="8">
    <source>
        <dbReference type="Pfam" id="PF19078"/>
    </source>
</evidence>
<evidence type="ECO:0000256" key="3">
    <source>
        <dbReference type="ARBA" id="ARBA00022801"/>
    </source>
</evidence>
<feature type="compositionally biased region" description="Polar residues" evidence="5">
    <location>
        <begin position="1045"/>
        <end position="1057"/>
    </location>
</feature>
<feature type="region of interest" description="Disordered" evidence="5">
    <location>
        <begin position="2357"/>
        <end position="2387"/>
    </location>
</feature>
<dbReference type="InterPro" id="IPR001343">
    <property type="entry name" value="Hemolysn_Ca-bd"/>
</dbReference>
<proteinExistence type="predicted"/>
<dbReference type="GO" id="GO:0007155">
    <property type="term" value="P:cell adhesion"/>
    <property type="evidence" value="ECO:0007669"/>
    <property type="project" value="InterPro"/>
</dbReference>
<dbReference type="InterPro" id="IPR013517">
    <property type="entry name" value="FG-GAP"/>
</dbReference>
<feature type="domain" description="Bacterial Ig-like" evidence="7">
    <location>
        <begin position="1045"/>
        <end position="1141"/>
    </location>
</feature>
<dbReference type="PANTHER" id="PTHR23221">
    <property type="entry name" value="GLYCOSYLPHOSPHATIDYLINOSITOL PHOSPHOLIPASE D"/>
    <property type="match status" value="1"/>
</dbReference>
<dbReference type="Gene3D" id="2.60.40.10">
    <property type="entry name" value="Immunoglobulins"/>
    <property type="match status" value="22"/>
</dbReference>
<keyword evidence="10" id="KW-1185">Reference proteome</keyword>
<comment type="caution">
    <text evidence="9">The sequence shown here is derived from an EMBL/GenBank/DDBJ whole genome shotgun (WGS) entry which is preliminary data.</text>
</comment>
<feature type="domain" description="Bacterial Ig-like" evidence="8">
    <location>
        <begin position="321"/>
        <end position="416"/>
    </location>
</feature>
<feature type="domain" description="Bacterial Ig-like" evidence="8">
    <location>
        <begin position="5"/>
        <end position="100"/>
    </location>
</feature>
<feature type="domain" description="Bacterial Ig-like" evidence="8">
    <location>
        <begin position="111"/>
        <end position="207"/>
    </location>
</feature>
<keyword evidence="2" id="KW-0677">Repeat</keyword>
<dbReference type="InterPro" id="IPR000413">
    <property type="entry name" value="Integrin_alpha"/>
</dbReference>
<feature type="compositionally biased region" description="Polar residues" evidence="5">
    <location>
        <begin position="2121"/>
        <end position="2137"/>
    </location>
</feature>
<evidence type="ECO:0000256" key="2">
    <source>
        <dbReference type="ARBA" id="ARBA00022737"/>
    </source>
</evidence>
<feature type="domain" description="Bacterial Ig-like" evidence="7">
    <location>
        <begin position="2153"/>
        <end position="2247"/>
    </location>
</feature>
<feature type="domain" description="Bacterial Ig-like" evidence="7">
    <location>
        <begin position="2458"/>
        <end position="2554"/>
    </location>
</feature>
<feature type="region of interest" description="Disordered" evidence="5">
    <location>
        <begin position="2248"/>
        <end position="2288"/>
    </location>
</feature>
<keyword evidence="3" id="KW-0378">Hydrolase</keyword>
<feature type="compositionally biased region" description="Low complexity" evidence="5">
    <location>
        <begin position="2565"/>
        <end position="2592"/>
    </location>
</feature>
<accession>A0A2T7UBX4</accession>
<feature type="domain" description="Bacterial Ig-like" evidence="7">
    <location>
        <begin position="1650"/>
        <end position="1745"/>
    </location>
</feature>
<name>A0A2T7UBX4_9BURK</name>
<feature type="compositionally biased region" description="Polar residues" evidence="5">
    <location>
        <begin position="2324"/>
        <end position="2340"/>
    </location>
</feature>
<feature type="compositionally biased region" description="Low complexity" evidence="5">
    <location>
        <begin position="2073"/>
        <end position="2084"/>
    </location>
</feature>
<feature type="domain" description="Bacterial Ig-like" evidence="7">
    <location>
        <begin position="1246"/>
        <end position="1340"/>
    </location>
</feature>
<evidence type="ECO:0000259" key="7">
    <source>
        <dbReference type="Pfam" id="PF19077"/>
    </source>
</evidence>
<feature type="region of interest" description="Disordered" evidence="5">
    <location>
        <begin position="2046"/>
        <end position="2084"/>
    </location>
</feature>
<gene>
    <name evidence="9" type="ORF">H663_013090</name>
</gene>
<dbReference type="Proteomes" id="UP000037507">
    <property type="component" value="Unassembled WGS sequence"/>
</dbReference>
<dbReference type="PRINTS" id="PR01185">
    <property type="entry name" value="INTEGRINA"/>
</dbReference>
<feature type="compositionally biased region" description="Low complexity" evidence="5">
    <location>
        <begin position="2159"/>
        <end position="2184"/>
    </location>
</feature>
<dbReference type="InterPro" id="IPR013519">
    <property type="entry name" value="Int_alpha_beta-p"/>
</dbReference>
<feature type="compositionally biased region" description="Polar residues" evidence="5">
    <location>
        <begin position="1066"/>
        <end position="1075"/>
    </location>
</feature>
<feature type="domain" description="Bacterial Ig-like" evidence="7">
    <location>
        <begin position="946"/>
        <end position="1040"/>
    </location>
</feature>
<dbReference type="InterPro" id="IPR041498">
    <property type="entry name" value="Big_6"/>
</dbReference>
<feature type="region of interest" description="Disordered" evidence="5">
    <location>
        <begin position="2113"/>
        <end position="2137"/>
    </location>
</feature>
<dbReference type="GO" id="GO:0008305">
    <property type="term" value="C:integrin complex"/>
    <property type="evidence" value="ECO:0007669"/>
    <property type="project" value="InterPro"/>
</dbReference>
<feature type="domain" description="Bacterial Ig-like" evidence="7">
    <location>
        <begin position="2356"/>
        <end position="2451"/>
    </location>
</feature>
<dbReference type="Pfam" id="PF17936">
    <property type="entry name" value="Big_6"/>
    <property type="match status" value="2"/>
</dbReference>
<feature type="domain" description="Bacterial Ig-like" evidence="7">
    <location>
        <begin position="1146"/>
        <end position="1241"/>
    </location>
</feature>
<feature type="compositionally biased region" description="Polar residues" evidence="5">
    <location>
        <begin position="2465"/>
        <end position="2488"/>
    </location>
</feature>
<evidence type="ECO:0000256" key="5">
    <source>
        <dbReference type="SAM" id="MobiDB-lite"/>
    </source>
</evidence>
<feature type="region of interest" description="Disordered" evidence="5">
    <location>
        <begin position="2450"/>
        <end position="2489"/>
    </location>
</feature>
<dbReference type="PROSITE" id="PS51470">
    <property type="entry name" value="FG_GAP"/>
    <property type="match status" value="5"/>
</dbReference>
<feature type="compositionally biased region" description="Polar residues" evidence="5">
    <location>
        <begin position="2262"/>
        <end position="2288"/>
    </location>
</feature>
<dbReference type="SMART" id="SM00191">
    <property type="entry name" value="Int_alpha"/>
    <property type="match status" value="14"/>
</dbReference>
<keyword evidence="4" id="KW-0325">Glycoprotein</keyword>
<feature type="domain" description="Bacterial Ig" evidence="6">
    <location>
        <begin position="463"/>
        <end position="532"/>
    </location>
</feature>
<feature type="domain" description="Bacterial Ig-like" evidence="7">
    <location>
        <begin position="1750"/>
        <end position="1845"/>
    </location>
</feature>